<feature type="compositionally biased region" description="Polar residues" evidence="1">
    <location>
        <begin position="555"/>
        <end position="571"/>
    </location>
</feature>
<feature type="compositionally biased region" description="Basic and acidic residues" evidence="1">
    <location>
        <begin position="1302"/>
        <end position="1312"/>
    </location>
</feature>
<feature type="compositionally biased region" description="Basic residues" evidence="1">
    <location>
        <begin position="2018"/>
        <end position="2047"/>
    </location>
</feature>
<feature type="region of interest" description="Disordered" evidence="1">
    <location>
        <begin position="1299"/>
        <end position="1324"/>
    </location>
</feature>
<dbReference type="KEGG" id="dqu:106742250"/>
<feature type="compositionally biased region" description="Basic and acidic residues" evidence="1">
    <location>
        <begin position="708"/>
        <end position="726"/>
    </location>
</feature>
<feature type="region of interest" description="Disordered" evidence="1">
    <location>
        <begin position="1572"/>
        <end position="1859"/>
    </location>
</feature>
<feature type="compositionally biased region" description="Acidic residues" evidence="1">
    <location>
        <begin position="2503"/>
        <end position="2548"/>
    </location>
</feature>
<feature type="compositionally biased region" description="Low complexity" evidence="1">
    <location>
        <begin position="742"/>
        <end position="755"/>
    </location>
</feature>
<feature type="compositionally biased region" description="Basic and acidic residues" evidence="1">
    <location>
        <begin position="2079"/>
        <end position="2096"/>
    </location>
</feature>
<dbReference type="PANTHER" id="PTHR15725:SF14">
    <property type="entry name" value="ZINC FINGER CCCH DOMAIN-CONTAINING PROTEIN 11A"/>
    <property type="match status" value="1"/>
</dbReference>
<evidence type="ECO:0000256" key="1">
    <source>
        <dbReference type="SAM" id="MobiDB-lite"/>
    </source>
</evidence>
<dbReference type="GeneID" id="106742250"/>
<feature type="compositionally biased region" description="Polar residues" evidence="1">
    <location>
        <begin position="1892"/>
        <end position="1903"/>
    </location>
</feature>
<feature type="compositionally biased region" description="Polar residues" evidence="1">
    <location>
        <begin position="940"/>
        <end position="950"/>
    </location>
</feature>
<feature type="compositionally biased region" description="Basic and acidic residues" evidence="1">
    <location>
        <begin position="1810"/>
        <end position="1845"/>
    </location>
</feature>
<dbReference type="RefSeq" id="XP_014470484.1">
    <property type="nucleotide sequence ID" value="XM_014614998.1"/>
</dbReference>
<feature type="compositionally biased region" description="Basic and acidic residues" evidence="1">
    <location>
        <begin position="2700"/>
        <end position="2713"/>
    </location>
</feature>
<feature type="compositionally biased region" description="Basic residues" evidence="1">
    <location>
        <begin position="761"/>
        <end position="770"/>
    </location>
</feature>
<feature type="compositionally biased region" description="Low complexity" evidence="1">
    <location>
        <begin position="144"/>
        <end position="155"/>
    </location>
</feature>
<feature type="compositionally biased region" description="Basic and acidic residues" evidence="1">
    <location>
        <begin position="1765"/>
        <end position="1803"/>
    </location>
</feature>
<feature type="compositionally biased region" description="Basic and acidic residues" evidence="1">
    <location>
        <begin position="2056"/>
        <end position="2069"/>
    </location>
</feature>
<feature type="region of interest" description="Disordered" evidence="1">
    <location>
        <begin position="42"/>
        <end position="63"/>
    </location>
</feature>
<protein>
    <submittedName>
        <fullName evidence="3">Trichohyalin-like isoform X1</fullName>
    </submittedName>
</protein>
<feature type="compositionally biased region" description="Basic residues" evidence="1">
    <location>
        <begin position="843"/>
        <end position="853"/>
    </location>
</feature>
<feature type="compositionally biased region" description="Basic and acidic residues" evidence="1">
    <location>
        <begin position="1041"/>
        <end position="1050"/>
    </location>
</feature>
<feature type="compositionally biased region" description="Polar residues" evidence="1">
    <location>
        <begin position="1377"/>
        <end position="1391"/>
    </location>
</feature>
<feature type="compositionally biased region" description="Polar residues" evidence="1">
    <location>
        <begin position="1031"/>
        <end position="1040"/>
    </location>
</feature>
<dbReference type="Proteomes" id="UP000515204">
    <property type="component" value="Unplaced"/>
</dbReference>
<evidence type="ECO:0000313" key="2">
    <source>
        <dbReference type="Proteomes" id="UP000515204"/>
    </source>
</evidence>
<feature type="compositionally biased region" description="Basic residues" evidence="1">
    <location>
        <begin position="966"/>
        <end position="975"/>
    </location>
</feature>
<feature type="region of interest" description="Disordered" evidence="1">
    <location>
        <begin position="481"/>
        <end position="573"/>
    </location>
</feature>
<feature type="compositionally biased region" description="Basic residues" evidence="1">
    <location>
        <begin position="1095"/>
        <end position="1109"/>
    </location>
</feature>
<feature type="compositionally biased region" description="Basic and acidic residues" evidence="1">
    <location>
        <begin position="1677"/>
        <end position="1721"/>
    </location>
</feature>
<reference evidence="3" key="1">
    <citation type="submission" date="2025-08" db="UniProtKB">
        <authorList>
            <consortium name="RefSeq"/>
        </authorList>
    </citation>
    <scope>IDENTIFICATION</scope>
</reference>
<feature type="region of interest" description="Disordered" evidence="1">
    <location>
        <begin position="1"/>
        <end position="24"/>
    </location>
</feature>
<feature type="compositionally biased region" description="Basic and acidic residues" evidence="1">
    <location>
        <begin position="537"/>
        <end position="554"/>
    </location>
</feature>
<feature type="compositionally biased region" description="Polar residues" evidence="1">
    <location>
        <begin position="1582"/>
        <end position="1592"/>
    </location>
</feature>
<feature type="compositionally biased region" description="Basic and acidic residues" evidence="1">
    <location>
        <begin position="1632"/>
        <end position="1647"/>
    </location>
</feature>
<feature type="compositionally biased region" description="Basic residues" evidence="1">
    <location>
        <begin position="1929"/>
        <end position="1942"/>
    </location>
</feature>
<feature type="compositionally biased region" description="Basic and acidic residues" evidence="1">
    <location>
        <begin position="248"/>
        <end position="286"/>
    </location>
</feature>
<feature type="compositionally biased region" description="Basic residues" evidence="1">
    <location>
        <begin position="727"/>
        <end position="741"/>
    </location>
</feature>
<gene>
    <name evidence="3" type="primary">LOC106742250</name>
</gene>
<feature type="compositionally biased region" description="Basic and acidic residues" evidence="1">
    <location>
        <begin position="125"/>
        <end position="143"/>
    </location>
</feature>
<feature type="compositionally biased region" description="Basic and acidic residues" evidence="1">
    <location>
        <begin position="976"/>
        <end position="998"/>
    </location>
</feature>
<feature type="region of interest" description="Disordered" evidence="1">
    <location>
        <begin position="97"/>
        <end position="326"/>
    </location>
</feature>
<feature type="compositionally biased region" description="Low complexity" evidence="1">
    <location>
        <begin position="771"/>
        <end position="794"/>
    </location>
</feature>
<feature type="compositionally biased region" description="Basic and acidic residues" evidence="1">
    <location>
        <begin position="2632"/>
        <end position="2646"/>
    </location>
</feature>
<feature type="region of interest" description="Disordered" evidence="1">
    <location>
        <begin position="2277"/>
        <end position="2306"/>
    </location>
</feature>
<feature type="region of interest" description="Disordered" evidence="1">
    <location>
        <begin position="2602"/>
        <end position="2835"/>
    </location>
</feature>
<feature type="region of interest" description="Disordered" evidence="1">
    <location>
        <begin position="2441"/>
        <end position="2589"/>
    </location>
</feature>
<feature type="region of interest" description="Disordered" evidence="1">
    <location>
        <begin position="1087"/>
        <end position="1110"/>
    </location>
</feature>
<feature type="compositionally biased region" description="Pro residues" evidence="1">
    <location>
        <begin position="2808"/>
        <end position="2825"/>
    </location>
</feature>
<dbReference type="OrthoDB" id="7694755at2759"/>
<feature type="compositionally biased region" description="Basic and acidic residues" evidence="1">
    <location>
        <begin position="1572"/>
        <end position="1581"/>
    </location>
</feature>
<feature type="compositionally biased region" description="Basic and acidic residues" evidence="1">
    <location>
        <begin position="184"/>
        <end position="239"/>
    </location>
</feature>
<feature type="compositionally biased region" description="Basic residues" evidence="1">
    <location>
        <begin position="800"/>
        <end position="828"/>
    </location>
</feature>
<feature type="compositionally biased region" description="Polar residues" evidence="1">
    <location>
        <begin position="522"/>
        <end position="535"/>
    </location>
</feature>
<name>A0A6P3WXX4_DINQU</name>
<feature type="region of interest" description="Disordered" evidence="1">
    <location>
        <begin position="683"/>
        <end position="883"/>
    </location>
</feature>
<feature type="compositionally biased region" description="Basic residues" evidence="1">
    <location>
        <begin position="2647"/>
        <end position="2666"/>
    </location>
</feature>
<feature type="region of interest" description="Disordered" evidence="1">
    <location>
        <begin position="1376"/>
        <end position="1401"/>
    </location>
</feature>
<feature type="compositionally biased region" description="Basic and acidic residues" evidence="1">
    <location>
        <begin position="685"/>
        <end position="701"/>
    </location>
</feature>
<feature type="compositionally biased region" description="Basic and acidic residues" evidence="1">
    <location>
        <begin position="294"/>
        <end position="326"/>
    </location>
</feature>
<organism evidence="2 3">
    <name type="scientific">Dinoponera quadriceps</name>
    <name type="common">South American ant</name>
    <dbReference type="NCBI Taxonomy" id="609295"/>
    <lineage>
        <taxon>Eukaryota</taxon>
        <taxon>Metazoa</taxon>
        <taxon>Ecdysozoa</taxon>
        <taxon>Arthropoda</taxon>
        <taxon>Hexapoda</taxon>
        <taxon>Insecta</taxon>
        <taxon>Pterygota</taxon>
        <taxon>Neoptera</taxon>
        <taxon>Endopterygota</taxon>
        <taxon>Hymenoptera</taxon>
        <taxon>Apocrita</taxon>
        <taxon>Aculeata</taxon>
        <taxon>Formicoidea</taxon>
        <taxon>Formicidae</taxon>
        <taxon>Ponerinae</taxon>
        <taxon>Ponerini</taxon>
        <taxon>Dinoponera</taxon>
    </lineage>
</organism>
<feature type="compositionally biased region" description="Polar residues" evidence="1">
    <location>
        <begin position="45"/>
        <end position="55"/>
    </location>
</feature>
<feature type="compositionally biased region" description="Acidic residues" evidence="1">
    <location>
        <begin position="2611"/>
        <end position="2631"/>
    </location>
</feature>
<accession>A0A6P3WXX4</accession>
<feature type="region of interest" description="Disordered" evidence="1">
    <location>
        <begin position="900"/>
        <end position="1050"/>
    </location>
</feature>
<feature type="compositionally biased region" description="Polar residues" evidence="1">
    <location>
        <begin position="1651"/>
        <end position="1664"/>
    </location>
</feature>
<sequence length="2835" mass="323447">MAEEEKILPLSVKDGTSQSKDVYMPEEPTADVSISLLDIQMPETPESTKGQISDGDTSRLESPKMVKPVLGKVQAKKRLMAFANKFNVLAKPQVKSNLSQHSIGALKTKDKITHEDTNTNKSRKKPEEKILAIEEIRREESKSKMLLAEAMAAASMEDENHTGKNSSSLLENLRHTKEKSRHSKQSDSRRGTTKSMMDRKYSERHRQRDKTERDSLNREVKDRNGSMDRLSRRLSQDREKHKKKDKKKKDDKDRRDNSKTDMSRDKREEGKDRKESEKDKREDKKERKNRTKSKKESSKDKRNDISETEVENKDKKEKDKDNRDKEKEFVRCNSWAEIRKCGLYVNDIVHNKRRDNTERPLRNRTGQDYLRYLEQMLMLNNHRLRRHSLVAEGLDGPKKYPPESVKTTKRARGSQLLYCENPRTSLLLSISQLLQVVTPDRRDKIRDICEATSPRTDMEDPDVVMNKRNWYQQMDRNTKYHKDSKWQVQLPRSKWDSEDEETSSTNVAKEEIEKPINKLHASLNQQERCSTSSTVTDEDKVDSNVESTKRDNESSVKTIDNTTTNDETSASPLRLESAGDEKLASEYEQFMKMVCTDIPLPTSVAEVTKEYSPKKTSQKSISPRSYHEFNIESNLEEDGIEMPLKEKFEEKDKLQTLEGSIKSTECEESILSTDVDVRIQVNDNTARDKHSSDNNETDDSKSVPSDWENVRIKVERVSDENTDSREIKKKRKKKKKQKQKKVISSSDSASSSSSSDSEKEKKKKKRKRKVLNNSSSSDSDSTDSSSSSSSSDSSSSDEKRKRKRKKKAGKKRKKARRAARTKKKRRRKMSSDSSSSESDERMKKKRKTKRKAKEAKQFDAKSVNNGDIKVMSKSPGTIASPAVTPAKKIKEEVVIEDTRVEQMTPARKSVNECEKLKKDRKGSKPNESFMEEEWEVDSMIATQQNEGDTSTQERIEELEKMDGSKKDKHRRKRKQSRDNDEQDKDRLSKDSEDEKERSDEELDVKRKRRREKDLRSSTEFLADWQREGERITQQMIQNETLSKKSDKQEKWGETDFDTLNVPSLTQLEKEVCQKQLLADEWEMDSLEALPDLSPNKRRNSLNASKKTKKEVRYDKKTDTYIAIEKEAAREMKKKQERLCAIRIWEEEQEEGEREEMMLLEQKSKRKRDDWDIEEESFLCKGGEVVEICKVDEIRKVDEITNVEKEWNKLDEDKSAREDASESMIKLEPVSSKRVKKSRWDMGSQLEEKLETKDMWEEEYVEWPKLNKCEQKLEKTEAIPRNVDYSGDSSKSDLMDFYNRKSQNREPLEKSWTAEEVASRSVQVKKAEENASAKNLIILTPSEEQMGSIKKEQRSRDQFKEILELDTKFKEKTIELYSPSSPALSQKSQDVEASNDSSCSNSSLRKKLRKEALVVEELSIPTTGIPLHLTKTLRDAKHPANEKIEDILDTERKVSPHKFDIKKVNDLFDDLPMIESCPDSHGSKSARVDIFAEYMPEGSKQQPRVSCSTALVKDDEVIDEKTAALKLIPKQLLIRRPAEPVKAKHVLETPLQDPAQHAAALLTIQQKLLESHALKSGDKESPKSCSTVSNSETHMTDKLLDRNEFDVVPKSALIETRRSRSPPLEKPTAVRPEQSENYDRDKNVDAKRYKSSRSLNDTAAQSSVRSPVREQRKRSPLSRKESEKRYSHDYNKDRKERKADDAEKPDRRDSRSSKTDFADSRRRTSSPSRSRRKRSGSPYTSWERQGSGSGSPGHSWSRSRSKSPKRKDEGVGPASSRDREKKRDRYDDERPGRSRTDERRERYTRSPPRSNYDEDNFKKHGPKSNREDWGRRGHDSVDRDREKDNRSYNPMVKLRERMESDKYRDNRFRTEGEVDRTFWQYETVSLARDGNESMDSYVQDTPSEYNERPYYQEGSLERETRQCSPQSATRYRRRYSQSRHSARRERPWERDKDSTDLDRHGHPVHNRLDQPRSRTPPRTRLSPARQPAERFQRQSRSPSRTWSRSRSRSQSRSSSQSRSRSRSTSRSRLRRIRSRSRSRSRSNSRSRTRSSSTSKLRSPEHGLRLSELRSSRSPSPGRGRFSEIGRERKDEGDNRKLNVCNERGRRIETIVQSGANVLDSEMGINSSIDGSVASFQYSNEIEGRNDYYYTENNLTYPPCVDESATNSPKRLSLDDRLELELGIKKQQNKDATGISSEYSSGFNSIAYPSPPQQQQQQLMYRQQPTVLQVGNVLQVVPADFNGVQSVRREVSTSGSTSTIRGSSQVVRVGNVLQVVPTSLDWSSGGNGGGGSNSSSSGGTVQSSSCTDQSSGVLYSPAAVSAPSSAATSSSMPISIPVPVPVPLPVPPATGVPAATMSPAASLPLSLPVPVPVPVPIPTATTFPPRNEAQPPKIAQPVYNYEAILETRRKEREERKRLRELRRKEKERRRIERTNRRALRLLEKSSMLARQTPGASLDRRKGSVVDPSVLKALHEGEEQSETGSPSGNAGKDEEEAAATSTPGPSEEDEDVAADEDEDEDEDEAEAEVEDDEEEEEEAEDEDDEDDEDDEKATQASGLRADADEMATAMSADAGKSQVELENKGTFQLPPAPLKGILVASGFRDTVSNGNVDDLSEADGDTEDGSDKDEEAEKDNEHDKDANADDKSAKPRSKSKSKLARLPKKRSKKSVQFADGIKPGEGTSPSGGEGDMPSPPPPTAIGFRDELKDLRRDKMYSSRKSRKQEKRVRPPKTKKKVKVKIIKLKKPRITPLTAMMMDDSDELDDRSPPPPPPGSPPPPHLWPSYLSAYNTAVRAAEPPTQNATPTLTPVQAPPPPTPLPLLVPPPPLNYTIQPCSKA</sequence>
<feature type="compositionally biased region" description="Pro residues" evidence="1">
    <location>
        <begin position="2765"/>
        <end position="2778"/>
    </location>
</feature>
<feature type="compositionally biased region" description="Basic and acidic residues" evidence="1">
    <location>
        <begin position="951"/>
        <end position="965"/>
    </location>
</feature>
<keyword evidence="2" id="KW-1185">Reference proteome</keyword>
<dbReference type="PANTHER" id="PTHR15725">
    <property type="entry name" value="ZN-FINGER, C-X8-C-X5-C-X3-H TYPE-CONTAINING"/>
    <property type="match status" value="1"/>
</dbReference>
<proteinExistence type="predicted"/>
<feature type="compositionally biased region" description="Basic residues" evidence="1">
    <location>
        <begin position="2714"/>
        <end position="2745"/>
    </location>
</feature>
<feature type="compositionally biased region" description="Basic and acidic residues" evidence="1">
    <location>
        <begin position="107"/>
        <end position="118"/>
    </location>
</feature>
<feature type="compositionally biased region" description="Basic and acidic residues" evidence="1">
    <location>
        <begin position="1943"/>
        <end position="1971"/>
    </location>
</feature>
<evidence type="ECO:0000313" key="3">
    <source>
        <dbReference type="RefSeq" id="XP_014470484.1"/>
    </source>
</evidence>
<feature type="compositionally biased region" description="Basic and acidic residues" evidence="1">
    <location>
        <begin position="1593"/>
        <end position="1606"/>
    </location>
</feature>
<feature type="region of interest" description="Disordered" evidence="1">
    <location>
        <begin position="1887"/>
        <end position="2096"/>
    </location>
</feature>